<keyword evidence="2" id="KW-1133">Transmembrane helix</keyword>
<dbReference type="EMBL" id="JABACI010000004">
    <property type="protein sequence ID" value="NLP84698.1"/>
    <property type="molecule type" value="Genomic_DNA"/>
</dbReference>
<gene>
    <name evidence="3" type="ORF">HF576_12630</name>
</gene>
<dbReference type="RefSeq" id="WP_168913184.1">
    <property type="nucleotide sequence ID" value="NZ_JABACI010000004.1"/>
</dbReference>
<evidence type="ECO:0000313" key="4">
    <source>
        <dbReference type="Proteomes" id="UP001429745"/>
    </source>
</evidence>
<evidence type="ECO:0000256" key="2">
    <source>
        <dbReference type="SAM" id="Phobius"/>
    </source>
</evidence>
<keyword evidence="2" id="KW-0812">Transmembrane</keyword>
<keyword evidence="4" id="KW-1185">Reference proteome</keyword>
<evidence type="ECO:0000313" key="3">
    <source>
        <dbReference type="EMBL" id="NLP84698.1"/>
    </source>
</evidence>
<evidence type="ECO:0000256" key="1">
    <source>
        <dbReference type="SAM" id="MobiDB-lite"/>
    </source>
</evidence>
<protein>
    <submittedName>
        <fullName evidence="3">Uncharacterized protein</fullName>
    </submittedName>
</protein>
<feature type="transmembrane region" description="Helical" evidence="2">
    <location>
        <begin position="236"/>
        <end position="256"/>
    </location>
</feature>
<feature type="region of interest" description="Disordered" evidence="1">
    <location>
        <begin position="59"/>
        <end position="98"/>
    </location>
</feature>
<comment type="caution">
    <text evidence="3">The sequence shown here is derived from an EMBL/GenBank/DDBJ whole genome shotgun (WGS) entry which is preliminary data.</text>
</comment>
<name>A0ABX1KFC1_9MICO</name>
<feature type="compositionally biased region" description="Pro residues" evidence="1">
    <location>
        <begin position="67"/>
        <end position="92"/>
    </location>
</feature>
<accession>A0ABX1KFC1</accession>
<reference evidence="3 4" key="1">
    <citation type="submission" date="2020-04" db="EMBL/GenBank/DDBJ databases">
        <title>CFH 90308 Microbacterium sp.</title>
        <authorList>
            <person name="Nie G."/>
            <person name="Ming H."/>
            <person name="Xia T."/>
        </authorList>
    </citation>
    <scope>NUCLEOTIDE SEQUENCE [LARGE SCALE GENOMIC DNA]</scope>
    <source>
        <strain evidence="3 4">CFH 90308</strain>
    </source>
</reference>
<keyword evidence="2" id="KW-0472">Membrane</keyword>
<dbReference type="Proteomes" id="UP001429745">
    <property type="component" value="Unassembled WGS sequence"/>
</dbReference>
<organism evidence="3 4">
    <name type="scientific">Microbacterium salsuginis</name>
    <dbReference type="NCBI Taxonomy" id="2722803"/>
    <lineage>
        <taxon>Bacteria</taxon>
        <taxon>Bacillati</taxon>
        <taxon>Actinomycetota</taxon>
        <taxon>Actinomycetes</taxon>
        <taxon>Micrococcales</taxon>
        <taxon>Microbacteriaceae</taxon>
        <taxon>Microbacterium</taxon>
    </lineage>
</organism>
<proteinExistence type="predicted"/>
<sequence length="270" mass="27930">MTGSRPLIDQGGEGMRRTRWLRAGALCLALTALLSTDVIGLPVQHAAAETIDEGNLTVDVTDGVEPTPRPTFTPPGPPPGRPPVIPPRPGPPVAADVTQATIPDPSAADDALGDDPAVAGGILAMSGLTATASPSIAIGNGHVTLDFVVRNTSATAFDSTARFWIDNAFGGRIADVDDVAVAALEPDETRRVQVRIDGLGQHLVLHAHVTLTPPGTVEGVELDAITRDTTIAVPPLFVLSLVSGIGAASGLLWWLFSRRGLGLALRLPGR</sequence>